<dbReference type="EMBL" id="JAXBLV010000110">
    <property type="protein sequence ID" value="MDY3559453.1"/>
    <property type="molecule type" value="Genomic_DNA"/>
</dbReference>
<accession>A0ABU5F067</accession>
<sequence length="282" mass="30539">MFTDDDVAFQRALLSNPADTTLKLVYADWLQDRADPRAEFVRLQVQLAGLIDSSAGPQAAGVFGTLGAEFDPAWTAFMTTLAQPFAPVRFQHDDPPHPFAEAVGTRGRVVTFGSQFCVPDEWDEGLLADLAFLTGVEWGECCYGAADCPMYGFVCQLEPGRHPLTGRDVIDAVRAGGFRSDHIDTLDATAIPYPGYHPHTLNDEVHTDFADQCLFNHETAGAEDAGAHGALKGYVRGRLWYVLLHAGGWPCGEVTLLAVGHSPHGDRLVGAITSQVCHNLCD</sequence>
<gene>
    <name evidence="1" type="ORF">R5W23_000446</name>
</gene>
<comment type="caution">
    <text evidence="1">The sequence shown here is derived from an EMBL/GenBank/DDBJ whole genome shotgun (WGS) entry which is preliminary data.</text>
</comment>
<organism evidence="1 2">
    <name type="scientific">Gemmata algarum</name>
    <dbReference type="NCBI Taxonomy" id="2975278"/>
    <lineage>
        <taxon>Bacteria</taxon>
        <taxon>Pseudomonadati</taxon>
        <taxon>Planctomycetota</taxon>
        <taxon>Planctomycetia</taxon>
        <taxon>Gemmatales</taxon>
        <taxon>Gemmataceae</taxon>
        <taxon>Gemmata</taxon>
    </lineage>
</organism>
<keyword evidence="2" id="KW-1185">Reference proteome</keyword>
<dbReference type="InterPro" id="IPR014338">
    <property type="entry name" value="CHP02996_rpt-companion-dom"/>
</dbReference>
<evidence type="ECO:0000313" key="1">
    <source>
        <dbReference type="EMBL" id="MDY3559453.1"/>
    </source>
</evidence>
<reference evidence="2" key="1">
    <citation type="journal article" date="2023" name="Mar. Drugs">
        <title>Gemmata algarum, a Novel Planctomycete Isolated from an Algal Mat, Displays Antimicrobial Activity.</title>
        <authorList>
            <person name="Kumar G."/>
            <person name="Kallscheuer N."/>
            <person name="Kashif M."/>
            <person name="Ahamad S."/>
            <person name="Jagadeeshwari U."/>
            <person name="Pannikurungottu S."/>
            <person name="Haufschild T."/>
            <person name="Kabuu M."/>
            <person name="Sasikala C."/>
            <person name="Jogler C."/>
            <person name="Ramana C."/>
        </authorList>
    </citation>
    <scope>NUCLEOTIDE SEQUENCE [LARGE SCALE GENOMIC DNA]</scope>
    <source>
        <strain evidence="2">JC673</strain>
    </source>
</reference>
<proteinExistence type="predicted"/>
<evidence type="ECO:0000313" key="2">
    <source>
        <dbReference type="Proteomes" id="UP001272242"/>
    </source>
</evidence>
<name>A0ABU5F067_9BACT</name>
<dbReference type="RefSeq" id="WP_320686210.1">
    <property type="nucleotide sequence ID" value="NZ_JAXBLV010000110.1"/>
</dbReference>
<dbReference type="NCBIfam" id="TIGR02996">
    <property type="entry name" value="rpt_mate_G_obs"/>
    <property type="match status" value="1"/>
</dbReference>
<protein>
    <submittedName>
        <fullName evidence="1">TIGR02996 domain-containing protein</fullName>
    </submittedName>
</protein>
<dbReference type="Proteomes" id="UP001272242">
    <property type="component" value="Unassembled WGS sequence"/>
</dbReference>